<proteinExistence type="predicted"/>
<name>A0A9R1XDA6_LACSA</name>
<sequence length="133" mass="15538">MQTRLKDLDASRFTWLVNYRSCDLSPSSWIWMAWYPIYRIPVGPTLKDLDASFLTFHSLSTQTHPQEEVDCVRFPVIRMASYKLKGSVISSHAPQECHQHNTLFQAATNWLNNLQALALLLDYLFFLSRYHSQ</sequence>
<dbReference type="InterPro" id="IPR008507">
    <property type="entry name" value="DUF789"/>
</dbReference>
<evidence type="ECO:0000313" key="2">
    <source>
        <dbReference type="Proteomes" id="UP000235145"/>
    </source>
</evidence>
<dbReference type="PANTHER" id="PTHR31343">
    <property type="entry name" value="T15D22.8"/>
    <property type="match status" value="1"/>
</dbReference>
<dbReference type="AlphaFoldDB" id="A0A9R1XDA6"/>
<organism evidence="1 2">
    <name type="scientific">Lactuca sativa</name>
    <name type="common">Garden lettuce</name>
    <dbReference type="NCBI Taxonomy" id="4236"/>
    <lineage>
        <taxon>Eukaryota</taxon>
        <taxon>Viridiplantae</taxon>
        <taxon>Streptophyta</taxon>
        <taxon>Embryophyta</taxon>
        <taxon>Tracheophyta</taxon>
        <taxon>Spermatophyta</taxon>
        <taxon>Magnoliopsida</taxon>
        <taxon>eudicotyledons</taxon>
        <taxon>Gunneridae</taxon>
        <taxon>Pentapetalae</taxon>
        <taxon>asterids</taxon>
        <taxon>campanulids</taxon>
        <taxon>Asterales</taxon>
        <taxon>Asteraceae</taxon>
        <taxon>Cichorioideae</taxon>
        <taxon>Cichorieae</taxon>
        <taxon>Lactucinae</taxon>
        <taxon>Lactuca</taxon>
    </lineage>
</organism>
<accession>A0A9R1XDA6</accession>
<dbReference type="Proteomes" id="UP000235145">
    <property type="component" value="Unassembled WGS sequence"/>
</dbReference>
<protein>
    <submittedName>
        <fullName evidence="1">Uncharacterized protein</fullName>
    </submittedName>
</protein>
<dbReference type="EMBL" id="NBSK02000004">
    <property type="protein sequence ID" value="KAJ0208596.1"/>
    <property type="molecule type" value="Genomic_DNA"/>
</dbReference>
<dbReference type="PANTHER" id="PTHR31343:SF42">
    <property type="entry name" value="T15D22.8"/>
    <property type="match status" value="1"/>
</dbReference>
<keyword evidence="2" id="KW-1185">Reference proteome</keyword>
<reference evidence="1 2" key="1">
    <citation type="journal article" date="2017" name="Nat. Commun.">
        <title>Genome assembly with in vitro proximity ligation data and whole-genome triplication in lettuce.</title>
        <authorList>
            <person name="Reyes-Chin-Wo S."/>
            <person name="Wang Z."/>
            <person name="Yang X."/>
            <person name="Kozik A."/>
            <person name="Arikit S."/>
            <person name="Song C."/>
            <person name="Xia L."/>
            <person name="Froenicke L."/>
            <person name="Lavelle D.O."/>
            <person name="Truco M.J."/>
            <person name="Xia R."/>
            <person name="Zhu S."/>
            <person name="Xu C."/>
            <person name="Xu H."/>
            <person name="Xu X."/>
            <person name="Cox K."/>
            <person name="Korf I."/>
            <person name="Meyers B.C."/>
            <person name="Michelmore R.W."/>
        </authorList>
    </citation>
    <scope>NUCLEOTIDE SEQUENCE [LARGE SCALE GENOMIC DNA]</scope>
    <source>
        <strain evidence="2">cv. Salinas</strain>
        <tissue evidence="1">Seedlings</tissue>
    </source>
</reference>
<gene>
    <name evidence="1" type="ORF">LSAT_V11C400158100</name>
</gene>
<dbReference type="Pfam" id="PF05623">
    <property type="entry name" value="DUF789"/>
    <property type="match status" value="1"/>
</dbReference>
<comment type="caution">
    <text evidence="1">The sequence shown here is derived from an EMBL/GenBank/DDBJ whole genome shotgun (WGS) entry which is preliminary data.</text>
</comment>
<evidence type="ECO:0000313" key="1">
    <source>
        <dbReference type="EMBL" id="KAJ0208596.1"/>
    </source>
</evidence>